<accession>A0A0D3KY12</accession>
<dbReference type="PANTHER" id="PTHR48075:SF5">
    <property type="entry name" value="3-HYDROXYBUTYRYL-COA DEHYDROGENASE"/>
    <property type="match status" value="1"/>
</dbReference>
<dbReference type="EnsemblProtists" id="EOD40647">
    <property type="protein sequence ID" value="EOD40647"/>
    <property type="gene ID" value="EMIHUDRAFT_439526"/>
</dbReference>
<dbReference type="RefSeq" id="XP_005793076.1">
    <property type="nucleotide sequence ID" value="XM_005793019.1"/>
</dbReference>
<reference evidence="2" key="2">
    <citation type="submission" date="2024-10" db="UniProtKB">
        <authorList>
            <consortium name="EnsemblProtists"/>
        </authorList>
    </citation>
    <scope>IDENTIFICATION</scope>
</reference>
<dbReference type="InterPro" id="IPR036291">
    <property type="entry name" value="NAD(P)-bd_dom_sf"/>
</dbReference>
<dbReference type="eggNOG" id="KOG2305">
    <property type="taxonomic scope" value="Eukaryota"/>
</dbReference>
<reference evidence="3" key="1">
    <citation type="journal article" date="2013" name="Nature">
        <title>Pan genome of the phytoplankton Emiliania underpins its global distribution.</title>
        <authorList>
            <person name="Read B.A."/>
            <person name="Kegel J."/>
            <person name="Klute M.J."/>
            <person name="Kuo A."/>
            <person name="Lefebvre S.C."/>
            <person name="Maumus F."/>
            <person name="Mayer C."/>
            <person name="Miller J."/>
            <person name="Monier A."/>
            <person name="Salamov A."/>
            <person name="Young J."/>
            <person name="Aguilar M."/>
            <person name="Claverie J.M."/>
            <person name="Frickenhaus S."/>
            <person name="Gonzalez K."/>
            <person name="Herman E.K."/>
            <person name="Lin Y.C."/>
            <person name="Napier J."/>
            <person name="Ogata H."/>
            <person name="Sarno A.F."/>
            <person name="Shmutz J."/>
            <person name="Schroeder D."/>
            <person name="de Vargas C."/>
            <person name="Verret F."/>
            <person name="von Dassow P."/>
            <person name="Valentin K."/>
            <person name="Van de Peer Y."/>
            <person name="Wheeler G."/>
            <person name="Dacks J.B."/>
            <person name="Delwiche C.F."/>
            <person name="Dyhrman S.T."/>
            <person name="Glockner G."/>
            <person name="John U."/>
            <person name="Richards T."/>
            <person name="Worden A.Z."/>
            <person name="Zhang X."/>
            <person name="Grigoriev I.V."/>
            <person name="Allen A.E."/>
            <person name="Bidle K."/>
            <person name="Borodovsky M."/>
            <person name="Bowler C."/>
            <person name="Brownlee C."/>
            <person name="Cock J.M."/>
            <person name="Elias M."/>
            <person name="Gladyshev V.N."/>
            <person name="Groth M."/>
            <person name="Guda C."/>
            <person name="Hadaegh A."/>
            <person name="Iglesias-Rodriguez M.D."/>
            <person name="Jenkins J."/>
            <person name="Jones B.M."/>
            <person name="Lawson T."/>
            <person name="Leese F."/>
            <person name="Lindquist E."/>
            <person name="Lobanov A."/>
            <person name="Lomsadze A."/>
            <person name="Malik S.B."/>
            <person name="Marsh M.E."/>
            <person name="Mackinder L."/>
            <person name="Mock T."/>
            <person name="Mueller-Roeber B."/>
            <person name="Pagarete A."/>
            <person name="Parker M."/>
            <person name="Probert I."/>
            <person name="Quesneville H."/>
            <person name="Raines C."/>
            <person name="Rensing S.A."/>
            <person name="Riano-Pachon D.M."/>
            <person name="Richier S."/>
            <person name="Rokitta S."/>
            <person name="Shiraiwa Y."/>
            <person name="Soanes D.M."/>
            <person name="van der Giezen M."/>
            <person name="Wahlund T.M."/>
            <person name="Williams B."/>
            <person name="Wilson W."/>
            <person name="Wolfe G."/>
            <person name="Wurch L.L."/>
        </authorList>
    </citation>
    <scope>NUCLEOTIDE SEQUENCE</scope>
</reference>
<dbReference type="GO" id="GO:0016491">
    <property type="term" value="F:oxidoreductase activity"/>
    <property type="evidence" value="ECO:0007669"/>
    <property type="project" value="TreeGrafter"/>
</dbReference>
<dbReference type="KEGG" id="ehx:EMIHUDRAFT_439526"/>
<evidence type="ECO:0000313" key="2">
    <source>
        <dbReference type="EnsemblProtists" id="EOD40647"/>
    </source>
</evidence>
<dbReference type="GO" id="GO:0006631">
    <property type="term" value="P:fatty acid metabolic process"/>
    <property type="evidence" value="ECO:0007669"/>
    <property type="project" value="InterPro"/>
</dbReference>
<evidence type="ECO:0000313" key="3">
    <source>
        <dbReference type="Proteomes" id="UP000013827"/>
    </source>
</evidence>
<dbReference type="GeneID" id="17285916"/>
<feature type="domain" description="3-hydroxyacyl-CoA dehydrogenase NAD binding" evidence="1">
    <location>
        <begin position="22"/>
        <end position="172"/>
    </location>
</feature>
<sequence length="359" mass="37819">MPPAARSAARTSSLYASPPDRIAIIGTGVIGASWAALFAARGFDVVGMVRNEHEAKLFAAAASEAWVRLRARGIAREAAPTRIRHVFSIEECCAGAVYVQESVPENLRLKQQVVAQIDAACPRGVLIGTSSSFLSASLISLSCAVDPSRVVTVHPSLPAWDNFVEVFSSEPSHVARLVDLLDCQLGMDVVPLGRESHGHVLNAMLLSLATTSALLIRSGVCSAAEADRAASHMGKLMYAGGGGSANYVGLIGGGKLDGVVAIATDGYTNVPLGMLGSAVTAVFGHGLLGRALLWLLQLLHAPLSLLEGWLHPMRAIQTYFLSPCLDEYRRLGGGDALCHRILQRVIALDSADNLPPLSD</sequence>
<dbReference type="AlphaFoldDB" id="A0A0D3KY12"/>
<organism evidence="2 3">
    <name type="scientific">Emiliania huxleyi (strain CCMP1516)</name>
    <dbReference type="NCBI Taxonomy" id="280463"/>
    <lineage>
        <taxon>Eukaryota</taxon>
        <taxon>Haptista</taxon>
        <taxon>Haptophyta</taxon>
        <taxon>Prymnesiophyceae</taxon>
        <taxon>Isochrysidales</taxon>
        <taxon>Noelaerhabdaceae</taxon>
        <taxon>Emiliania</taxon>
    </lineage>
</organism>
<keyword evidence="3" id="KW-1185">Reference proteome</keyword>
<dbReference type="PaxDb" id="2903-EOD40647"/>
<dbReference type="Gene3D" id="3.40.50.720">
    <property type="entry name" value="NAD(P)-binding Rossmann-like Domain"/>
    <property type="match status" value="1"/>
</dbReference>
<dbReference type="InterPro" id="IPR006176">
    <property type="entry name" value="3-OHacyl-CoA_DH_NAD-bd"/>
</dbReference>
<dbReference type="SUPFAM" id="SSF51735">
    <property type="entry name" value="NAD(P)-binding Rossmann-fold domains"/>
    <property type="match status" value="1"/>
</dbReference>
<evidence type="ECO:0000259" key="1">
    <source>
        <dbReference type="Pfam" id="PF02737"/>
    </source>
</evidence>
<dbReference type="STRING" id="2903.R1DZT0"/>
<dbReference type="Pfam" id="PF02737">
    <property type="entry name" value="3HCDH_N"/>
    <property type="match status" value="1"/>
</dbReference>
<proteinExistence type="predicted"/>
<name>A0A0D3KY12_EMIH1</name>
<dbReference type="PANTHER" id="PTHR48075">
    <property type="entry name" value="3-HYDROXYACYL-COA DEHYDROGENASE FAMILY PROTEIN"/>
    <property type="match status" value="1"/>
</dbReference>
<dbReference type="Proteomes" id="UP000013827">
    <property type="component" value="Unassembled WGS sequence"/>
</dbReference>
<dbReference type="HOGENOM" id="CLU_772589_0_0_1"/>
<protein>
    <recommendedName>
        <fullName evidence="1">3-hydroxyacyl-CoA dehydrogenase NAD binding domain-containing protein</fullName>
    </recommendedName>
</protein>
<dbReference type="GO" id="GO:0070403">
    <property type="term" value="F:NAD+ binding"/>
    <property type="evidence" value="ECO:0007669"/>
    <property type="project" value="InterPro"/>
</dbReference>